<evidence type="ECO:0000313" key="2">
    <source>
        <dbReference type="EMBL" id="QJA71782.1"/>
    </source>
</evidence>
<evidence type="ECO:0000313" key="1">
    <source>
        <dbReference type="EMBL" id="QJA62348.1"/>
    </source>
</evidence>
<proteinExistence type="predicted"/>
<sequence>MYYNQDCIINTTFQDATDPYYHRDKYCLLNCTQGCKRKTELQDVAKHNAECSKWFFRKV</sequence>
<dbReference type="AlphaFoldDB" id="A0A6M3IYE0"/>
<protein>
    <submittedName>
        <fullName evidence="1">Uncharacterized protein</fullName>
    </submittedName>
</protein>
<gene>
    <name evidence="2" type="ORF">MM415A03042_0006</name>
    <name evidence="1" type="ORF">MM415B00794_0004</name>
</gene>
<dbReference type="EMBL" id="MT141899">
    <property type="protein sequence ID" value="QJA71782.1"/>
    <property type="molecule type" value="Genomic_DNA"/>
</dbReference>
<accession>A0A6M3IYE0</accession>
<name>A0A6M3IYE0_9ZZZZ</name>
<dbReference type="EMBL" id="MT141469">
    <property type="protein sequence ID" value="QJA62348.1"/>
    <property type="molecule type" value="Genomic_DNA"/>
</dbReference>
<organism evidence="1">
    <name type="scientific">viral metagenome</name>
    <dbReference type="NCBI Taxonomy" id="1070528"/>
    <lineage>
        <taxon>unclassified sequences</taxon>
        <taxon>metagenomes</taxon>
        <taxon>organismal metagenomes</taxon>
    </lineage>
</organism>
<reference evidence="1" key="1">
    <citation type="submission" date="2020-03" db="EMBL/GenBank/DDBJ databases">
        <title>The deep terrestrial virosphere.</title>
        <authorList>
            <person name="Holmfeldt K."/>
            <person name="Nilsson E."/>
            <person name="Simone D."/>
            <person name="Lopez-Fernandez M."/>
            <person name="Wu X."/>
            <person name="de Brujin I."/>
            <person name="Lundin D."/>
            <person name="Andersson A."/>
            <person name="Bertilsson S."/>
            <person name="Dopson M."/>
        </authorList>
    </citation>
    <scope>NUCLEOTIDE SEQUENCE</scope>
    <source>
        <strain evidence="2">MM415A03042</strain>
        <strain evidence="1">MM415B00794</strain>
    </source>
</reference>